<protein>
    <recommendedName>
        <fullName evidence="2">arginine decarboxylase</fullName>
        <ecNumber evidence="2">4.1.1.19</ecNumber>
    </recommendedName>
</protein>
<evidence type="ECO:0000256" key="3">
    <source>
        <dbReference type="ARBA" id="ARBA00022793"/>
    </source>
</evidence>
<dbReference type="AlphaFoldDB" id="A0A0F9U2V9"/>
<comment type="caution">
    <text evidence="7">The sequence shown here is derived from an EMBL/GenBank/DDBJ whole genome shotgun (WGS) entry which is preliminary data.</text>
</comment>
<dbReference type="GO" id="GO:0006527">
    <property type="term" value="P:L-arginine catabolic process"/>
    <property type="evidence" value="ECO:0007669"/>
    <property type="project" value="InterPro"/>
</dbReference>
<proteinExistence type="inferred from homology"/>
<dbReference type="SFLD" id="SFLDS00055">
    <property type="entry name" value="Pyruvoyl-Dependent_Histidine/A"/>
    <property type="match status" value="1"/>
</dbReference>
<keyword evidence="5" id="KW-0670">Pyruvate</keyword>
<name>A0A0F9U2V9_9ZZZZ</name>
<dbReference type="InterPro" id="IPR016105">
    <property type="entry name" value="Pyr-dep_his/arg-deCO2ase_sand"/>
</dbReference>
<reference evidence="7" key="1">
    <citation type="journal article" date="2015" name="Nature">
        <title>Complex archaea that bridge the gap between prokaryotes and eukaryotes.</title>
        <authorList>
            <person name="Spang A."/>
            <person name="Saw J.H."/>
            <person name="Jorgensen S.L."/>
            <person name="Zaremba-Niedzwiedzka K."/>
            <person name="Martijn J."/>
            <person name="Lind A.E."/>
            <person name="van Eijk R."/>
            <person name="Schleper C."/>
            <person name="Guy L."/>
            <person name="Ettema T.J."/>
        </authorList>
    </citation>
    <scope>NUCLEOTIDE SEQUENCE</scope>
</reference>
<evidence type="ECO:0000313" key="7">
    <source>
        <dbReference type="EMBL" id="KKN87585.1"/>
    </source>
</evidence>
<gene>
    <name evidence="7" type="ORF">LCGC14_0256260</name>
</gene>
<dbReference type="Gene3D" id="3.50.20.10">
    <property type="entry name" value="Pyruvoyl-Dependent Histidine Decarboxylase, subunit B"/>
    <property type="match status" value="1"/>
</dbReference>
<dbReference type="PIRSF" id="PIRSF005216">
    <property type="entry name" value="Pyruvoyl-dep_arg_deCO2ase"/>
    <property type="match status" value="1"/>
</dbReference>
<dbReference type="SUPFAM" id="SSF56271">
    <property type="entry name" value="Pyruvoyl-dependent histidine and arginine decarboxylases"/>
    <property type="match status" value="1"/>
</dbReference>
<dbReference type="PANTHER" id="PTHR40438">
    <property type="entry name" value="PYRUVOYL-DEPENDENT ARGININE DECARBOXYLASE"/>
    <property type="match status" value="1"/>
</dbReference>
<dbReference type="InterPro" id="IPR002724">
    <property type="entry name" value="Pyruvoyl-dep_arg_deCO2ase"/>
</dbReference>
<evidence type="ECO:0000256" key="1">
    <source>
        <dbReference type="ARBA" id="ARBA00001928"/>
    </source>
</evidence>
<comment type="catalytic activity">
    <reaction evidence="6">
        <text>L-arginine + H(+) = agmatine + CO2</text>
        <dbReference type="Rhea" id="RHEA:17641"/>
        <dbReference type="ChEBI" id="CHEBI:15378"/>
        <dbReference type="ChEBI" id="CHEBI:16526"/>
        <dbReference type="ChEBI" id="CHEBI:32682"/>
        <dbReference type="ChEBI" id="CHEBI:58145"/>
        <dbReference type="EC" id="4.1.1.19"/>
    </reaction>
</comment>
<keyword evidence="4" id="KW-0456">Lyase</keyword>
<dbReference type="SFLD" id="SFLDG01170">
    <property type="entry name" value="Pyruvoyl-dependent_arginine_de"/>
    <property type="match status" value="1"/>
</dbReference>
<evidence type="ECO:0000256" key="2">
    <source>
        <dbReference type="ARBA" id="ARBA00012426"/>
    </source>
</evidence>
<dbReference type="EMBL" id="LAZR01000136">
    <property type="protein sequence ID" value="KKN87585.1"/>
    <property type="molecule type" value="Genomic_DNA"/>
</dbReference>
<organism evidence="7">
    <name type="scientific">marine sediment metagenome</name>
    <dbReference type="NCBI Taxonomy" id="412755"/>
    <lineage>
        <taxon>unclassified sequences</taxon>
        <taxon>metagenomes</taxon>
        <taxon>ecological metagenomes</taxon>
    </lineage>
</organism>
<comment type="cofactor">
    <cofactor evidence="1">
        <name>pyruvate</name>
        <dbReference type="ChEBI" id="CHEBI:15361"/>
    </cofactor>
</comment>
<dbReference type="NCBIfam" id="TIGR00286">
    <property type="entry name" value="pyruvoyl-dependent arginine decarboxylase"/>
    <property type="match status" value="1"/>
</dbReference>
<evidence type="ECO:0000256" key="5">
    <source>
        <dbReference type="ARBA" id="ARBA00023317"/>
    </source>
</evidence>
<dbReference type="HAMAP" id="MF_01404">
    <property type="entry name" value="PvlArgDC"/>
    <property type="match status" value="1"/>
</dbReference>
<dbReference type="Pfam" id="PF01862">
    <property type="entry name" value="PvlArgDC"/>
    <property type="match status" value="1"/>
</dbReference>
<dbReference type="InterPro" id="IPR016104">
    <property type="entry name" value="Pyr-dep_his/arg-deCO2ase"/>
</dbReference>
<evidence type="ECO:0000256" key="4">
    <source>
        <dbReference type="ARBA" id="ARBA00023239"/>
    </source>
</evidence>
<dbReference type="Gene3D" id="3.30.60.30">
    <property type="match status" value="1"/>
</dbReference>
<keyword evidence="3" id="KW-0210">Decarboxylase</keyword>
<accession>A0A0F9U2V9</accession>
<dbReference type="GO" id="GO:0008792">
    <property type="term" value="F:arginine decarboxylase activity"/>
    <property type="evidence" value="ECO:0007669"/>
    <property type="project" value="UniProtKB-EC"/>
</dbReference>
<evidence type="ECO:0000256" key="6">
    <source>
        <dbReference type="ARBA" id="ARBA00049309"/>
    </source>
</evidence>
<sequence length="180" mass="19635">MIPQKFFFTKGTGVAREQLSAYEWALRDAGIAQFNLVSVSSILPPGCKKISRDKGVAVLKPGEVVFCVMARNETNEPNRLIGASVGCAIPVGNKRYGYLSEHHCFGETEEKAGDYAEDLAASMLASTLGMKFNPDDAWDTRKQAYKLSGKIVYTFNSTQTTRGNKDGLWTSVVAAVVFVP</sequence>
<dbReference type="PANTHER" id="PTHR40438:SF1">
    <property type="entry name" value="PYRUVOYL-DEPENDENT ARGININE DECARBOXYLASE"/>
    <property type="match status" value="1"/>
</dbReference>
<dbReference type="EC" id="4.1.1.19" evidence="2"/>